<evidence type="ECO:0000313" key="1">
    <source>
        <dbReference type="EMBL" id="QAT61339.1"/>
    </source>
</evidence>
<keyword evidence="2" id="KW-1185">Reference proteome</keyword>
<dbReference type="InterPro" id="IPR014199">
    <property type="entry name" value="Spore_YtxC"/>
</dbReference>
<reference evidence="2" key="1">
    <citation type="submission" date="2019-01" db="EMBL/GenBank/DDBJ databases">
        <title>Draft genomes of a novel of Sporanaerobacter strains.</title>
        <authorList>
            <person name="Ma S."/>
        </authorList>
    </citation>
    <scope>NUCLEOTIDE SEQUENCE [LARGE SCALE GENOMIC DNA]</scope>
    <source>
        <strain evidence="2">NJN-17</strain>
    </source>
</reference>
<sequence>MELLTISYDKNMDKVRESIYSYKYKEKINIVEEEKGNRCFFKFLTDEKISARKKMSIYEELSHVILNLILEVCIKDMFFKEIFKNCSDFSRSEKIEIGEIGYKVLTENENFNSEKNMIFNEVLNYVKSNTEIAIDGFLIFKLRWMSNFLQGLIEKSKDSFTQEKEYREFIKILQYFVDIQEPKMEIINVLITKDDYKLFDKDNKVVDNNFFSDIIGELNNENISKDDILISSLIVIAPKKLILHVDEKAKNREIVEIIKNVFSERILFCTGCNLCSINFSLKKGK</sequence>
<evidence type="ECO:0000313" key="2">
    <source>
        <dbReference type="Proteomes" id="UP000287969"/>
    </source>
</evidence>
<dbReference type="RefSeq" id="WP_071141027.1">
    <property type="nucleotide sequence ID" value="NZ_CP035282.1"/>
</dbReference>
<name>A0A410QBK1_9FIRM</name>
<dbReference type="Proteomes" id="UP000287969">
    <property type="component" value="Chromosome"/>
</dbReference>
<proteinExistence type="predicted"/>
<gene>
    <name evidence="1" type="ORF">EQM13_06910</name>
</gene>
<accession>A0A410QBK1</accession>
<dbReference type="KEGG" id="spoa:EQM13_06910"/>
<dbReference type="AlphaFoldDB" id="A0A410QBK1"/>
<dbReference type="EMBL" id="CP035282">
    <property type="protein sequence ID" value="QAT61339.1"/>
    <property type="molecule type" value="Genomic_DNA"/>
</dbReference>
<organism evidence="1 2">
    <name type="scientific">Acidilutibacter cellobiosedens</name>
    <dbReference type="NCBI Taxonomy" id="2507161"/>
    <lineage>
        <taxon>Bacteria</taxon>
        <taxon>Bacillati</taxon>
        <taxon>Bacillota</taxon>
        <taxon>Tissierellia</taxon>
        <taxon>Tissierellales</taxon>
        <taxon>Acidilutibacteraceae</taxon>
        <taxon>Acidilutibacter</taxon>
    </lineage>
</organism>
<protein>
    <recommendedName>
        <fullName evidence="3">Sporulation protein YtxC</fullName>
    </recommendedName>
</protein>
<dbReference type="OrthoDB" id="2986513at2"/>
<evidence type="ECO:0008006" key="3">
    <source>
        <dbReference type="Google" id="ProtNLM"/>
    </source>
</evidence>
<dbReference type="Pfam" id="PF08812">
    <property type="entry name" value="YtxC"/>
    <property type="match status" value="1"/>
</dbReference>